<protein>
    <submittedName>
        <fullName evidence="1">Uncharacterized protein</fullName>
    </submittedName>
</protein>
<name>A0A6G1EK42_9ORYZ</name>
<dbReference type="Proteomes" id="UP000479710">
    <property type="component" value="Unassembled WGS sequence"/>
</dbReference>
<proteinExistence type="predicted"/>
<evidence type="ECO:0000313" key="2">
    <source>
        <dbReference type="Proteomes" id="UP000479710"/>
    </source>
</evidence>
<dbReference type="AlphaFoldDB" id="A0A6G1EK42"/>
<organism evidence="1 2">
    <name type="scientific">Oryza meyeriana var. granulata</name>
    <dbReference type="NCBI Taxonomy" id="110450"/>
    <lineage>
        <taxon>Eukaryota</taxon>
        <taxon>Viridiplantae</taxon>
        <taxon>Streptophyta</taxon>
        <taxon>Embryophyta</taxon>
        <taxon>Tracheophyta</taxon>
        <taxon>Spermatophyta</taxon>
        <taxon>Magnoliopsida</taxon>
        <taxon>Liliopsida</taxon>
        <taxon>Poales</taxon>
        <taxon>Poaceae</taxon>
        <taxon>BOP clade</taxon>
        <taxon>Oryzoideae</taxon>
        <taxon>Oryzeae</taxon>
        <taxon>Oryzinae</taxon>
        <taxon>Oryza</taxon>
        <taxon>Oryza meyeriana</taxon>
    </lineage>
</organism>
<sequence>MAALPSASICVCELSEIAARSSSYEVGDDELVQSNGDLVRGDSAVSRGDARTQFMGDPGAEESWNLHFATLISRTEEPAASEPADSELAGAEESWNLHFSPFGLKK</sequence>
<comment type="caution">
    <text evidence="1">The sequence shown here is derived from an EMBL/GenBank/DDBJ whole genome shotgun (WGS) entry which is preliminary data.</text>
</comment>
<evidence type="ECO:0000313" key="1">
    <source>
        <dbReference type="EMBL" id="KAF0925117.1"/>
    </source>
</evidence>
<gene>
    <name evidence="1" type="ORF">E2562_015400</name>
</gene>
<reference evidence="1 2" key="1">
    <citation type="submission" date="2019-11" db="EMBL/GenBank/DDBJ databases">
        <title>Whole genome sequence of Oryza granulata.</title>
        <authorList>
            <person name="Li W."/>
        </authorList>
    </citation>
    <scope>NUCLEOTIDE SEQUENCE [LARGE SCALE GENOMIC DNA]</scope>
    <source>
        <strain evidence="2">cv. Menghai</strain>
        <tissue evidence="1">Leaf</tissue>
    </source>
</reference>
<dbReference type="EMBL" id="SPHZ02000003">
    <property type="protein sequence ID" value="KAF0925117.1"/>
    <property type="molecule type" value="Genomic_DNA"/>
</dbReference>
<accession>A0A6G1EK42</accession>
<keyword evidence="2" id="KW-1185">Reference proteome</keyword>